<dbReference type="Pfam" id="PF10531">
    <property type="entry name" value="SLBB"/>
    <property type="match status" value="1"/>
</dbReference>
<feature type="domain" description="Helix-hairpin-helix DNA-binding motif class 1" evidence="2">
    <location>
        <begin position="191"/>
        <end position="210"/>
    </location>
</feature>
<dbReference type="NCBIfam" id="TIGR00426">
    <property type="entry name" value="competence protein ComEA helix-hairpin-helix repeat region"/>
    <property type="match status" value="1"/>
</dbReference>
<dbReference type="InterPro" id="IPR003583">
    <property type="entry name" value="Hlx-hairpin-Hlx_DNA-bd_motif"/>
</dbReference>
<evidence type="ECO:0000313" key="4">
    <source>
        <dbReference type="Proteomes" id="UP000051992"/>
    </source>
</evidence>
<dbReference type="SUPFAM" id="SSF47781">
    <property type="entry name" value="RuvA domain 2-like"/>
    <property type="match status" value="1"/>
</dbReference>
<dbReference type="PANTHER" id="PTHR21180:SF32">
    <property type="entry name" value="ENDONUCLEASE_EXONUCLEASE_PHOSPHATASE FAMILY DOMAIN-CONTAINING PROTEIN 1"/>
    <property type="match status" value="1"/>
</dbReference>
<feature type="domain" description="Helix-hairpin-helix DNA-binding motif class 1" evidence="2">
    <location>
        <begin position="161"/>
        <end position="180"/>
    </location>
</feature>
<dbReference type="PATRIC" id="fig|1629.5.peg.1528"/>
<dbReference type="InterPro" id="IPR051675">
    <property type="entry name" value="Endo/Exo/Phosphatase_dom_1"/>
</dbReference>
<name>A0A0R2H6G6_WEIVI</name>
<dbReference type="GO" id="GO:0015628">
    <property type="term" value="P:protein secretion by the type II secretion system"/>
    <property type="evidence" value="ECO:0007669"/>
    <property type="project" value="TreeGrafter"/>
</dbReference>
<dbReference type="Pfam" id="PF12836">
    <property type="entry name" value="HHH_3"/>
    <property type="match status" value="1"/>
</dbReference>
<feature type="transmembrane region" description="Helical" evidence="1">
    <location>
        <begin position="20"/>
        <end position="36"/>
    </location>
</feature>
<dbReference type="InterPro" id="IPR019554">
    <property type="entry name" value="Soluble_ligand-bd"/>
</dbReference>
<dbReference type="Gene3D" id="3.10.560.10">
    <property type="entry name" value="Outer membrane lipoprotein wza domain like"/>
    <property type="match status" value="1"/>
</dbReference>
<proteinExistence type="predicted"/>
<protein>
    <recommendedName>
        <fullName evidence="2">Helix-hairpin-helix DNA-binding motif class 1 domain-containing protein</fullName>
    </recommendedName>
</protein>
<keyword evidence="1" id="KW-0812">Transmembrane</keyword>
<dbReference type="GO" id="GO:0015627">
    <property type="term" value="C:type II protein secretion system complex"/>
    <property type="evidence" value="ECO:0007669"/>
    <property type="project" value="TreeGrafter"/>
</dbReference>
<dbReference type="GO" id="GO:0006281">
    <property type="term" value="P:DNA repair"/>
    <property type="evidence" value="ECO:0007669"/>
    <property type="project" value="InterPro"/>
</dbReference>
<dbReference type="Gene3D" id="1.10.150.280">
    <property type="entry name" value="AF1531-like domain"/>
    <property type="match status" value="1"/>
</dbReference>
<dbReference type="InterPro" id="IPR010994">
    <property type="entry name" value="RuvA_2-like"/>
</dbReference>
<evidence type="ECO:0000313" key="3">
    <source>
        <dbReference type="EMBL" id="KRN45708.1"/>
    </source>
</evidence>
<sequence>MDMEAIIRQLHDYYKKYSLLKYLFIIIVMGMGYLLVQHHVKTQPEIQKPLPVAQPPKDDSQEGKRENVKVNTLRVDIKGHVKAPNVYTFNQNELVQDAIKRAGGLTPHGDTRNVNLAQKLTDGLMLYIPKKGETVTNALSGHEGVAENAKAKLDINQVSVTELQEIPGIGPKRAADIISFRETNGPFKSIDDLTQVSGFGPKTLQKIRPYFLS</sequence>
<keyword evidence="4" id="KW-1185">Reference proteome</keyword>
<dbReference type="EMBL" id="JQBM01000007">
    <property type="protein sequence ID" value="KRN45708.1"/>
    <property type="molecule type" value="Genomic_DNA"/>
</dbReference>
<keyword evidence="1" id="KW-1133">Transmembrane helix</keyword>
<dbReference type="SMART" id="SM00278">
    <property type="entry name" value="HhH1"/>
    <property type="match status" value="2"/>
</dbReference>
<dbReference type="GO" id="GO:0003677">
    <property type="term" value="F:DNA binding"/>
    <property type="evidence" value="ECO:0007669"/>
    <property type="project" value="InterPro"/>
</dbReference>
<evidence type="ECO:0000256" key="1">
    <source>
        <dbReference type="SAM" id="Phobius"/>
    </source>
</evidence>
<reference evidence="3 4" key="1">
    <citation type="journal article" date="2015" name="Genome Announc.">
        <title>Expanding the biotechnology potential of lactobacilli through comparative genomics of 213 strains and associated genera.</title>
        <authorList>
            <person name="Sun Z."/>
            <person name="Harris H.M."/>
            <person name="McCann A."/>
            <person name="Guo C."/>
            <person name="Argimon S."/>
            <person name="Zhang W."/>
            <person name="Yang X."/>
            <person name="Jeffery I.B."/>
            <person name="Cooney J.C."/>
            <person name="Kagawa T.F."/>
            <person name="Liu W."/>
            <person name="Song Y."/>
            <person name="Salvetti E."/>
            <person name="Wrobel A."/>
            <person name="Rasinkangas P."/>
            <person name="Parkhill J."/>
            <person name="Rea M.C."/>
            <person name="O'Sullivan O."/>
            <person name="Ritari J."/>
            <person name="Douillard F.P."/>
            <person name="Paul Ross R."/>
            <person name="Yang R."/>
            <person name="Briner A.E."/>
            <person name="Felis G.E."/>
            <person name="de Vos W.M."/>
            <person name="Barrangou R."/>
            <person name="Klaenhammer T.R."/>
            <person name="Caufield P.W."/>
            <person name="Cui Y."/>
            <person name="Zhang H."/>
            <person name="O'Toole P.W."/>
        </authorList>
    </citation>
    <scope>NUCLEOTIDE SEQUENCE [LARGE SCALE GENOMIC DNA]</scope>
    <source>
        <strain evidence="3 4">DSM 20410</strain>
    </source>
</reference>
<dbReference type="OrthoDB" id="9790239at2"/>
<accession>A0A0R2H6G6</accession>
<organism evidence="3 4">
    <name type="scientific">Weissella viridescens</name>
    <name type="common">Lactobacillus viridescens</name>
    <dbReference type="NCBI Taxonomy" id="1629"/>
    <lineage>
        <taxon>Bacteria</taxon>
        <taxon>Bacillati</taxon>
        <taxon>Bacillota</taxon>
        <taxon>Bacilli</taxon>
        <taxon>Lactobacillales</taxon>
        <taxon>Lactobacillaceae</taxon>
        <taxon>Weissella</taxon>
    </lineage>
</organism>
<keyword evidence="1" id="KW-0472">Membrane</keyword>
<evidence type="ECO:0000259" key="2">
    <source>
        <dbReference type="SMART" id="SM00278"/>
    </source>
</evidence>
<dbReference type="PANTHER" id="PTHR21180">
    <property type="entry name" value="ENDONUCLEASE/EXONUCLEASE/PHOSPHATASE FAMILY DOMAIN-CONTAINING PROTEIN 1"/>
    <property type="match status" value="1"/>
</dbReference>
<gene>
    <name evidence="3" type="ORF">IV50_GL001515</name>
</gene>
<dbReference type="AlphaFoldDB" id="A0A0R2H6G6"/>
<dbReference type="Proteomes" id="UP000051992">
    <property type="component" value="Unassembled WGS sequence"/>
</dbReference>
<comment type="caution">
    <text evidence="3">The sequence shown here is derived from an EMBL/GenBank/DDBJ whole genome shotgun (WGS) entry which is preliminary data.</text>
</comment>
<dbReference type="InterPro" id="IPR004509">
    <property type="entry name" value="Competence_ComEA_HhH"/>
</dbReference>